<evidence type="ECO:0000259" key="1">
    <source>
        <dbReference type="PROSITE" id="PS50097"/>
    </source>
</evidence>
<name>A0A6A5VUZ5_9PLEO</name>
<proteinExistence type="predicted"/>
<dbReference type="InterPro" id="IPR000210">
    <property type="entry name" value="BTB/POZ_dom"/>
</dbReference>
<dbReference type="EMBL" id="ML977694">
    <property type="protein sequence ID" value="KAF1993612.1"/>
    <property type="molecule type" value="Genomic_DNA"/>
</dbReference>
<evidence type="ECO:0000313" key="2">
    <source>
        <dbReference type="EMBL" id="KAF1993612.1"/>
    </source>
</evidence>
<dbReference type="SMART" id="SM00225">
    <property type="entry name" value="BTB"/>
    <property type="match status" value="1"/>
</dbReference>
<feature type="domain" description="BTB" evidence="1">
    <location>
        <begin position="24"/>
        <end position="91"/>
    </location>
</feature>
<dbReference type="Proteomes" id="UP000799779">
    <property type="component" value="Unassembled WGS sequence"/>
</dbReference>
<evidence type="ECO:0000313" key="3">
    <source>
        <dbReference type="Proteomes" id="UP000799779"/>
    </source>
</evidence>
<keyword evidence="3" id="KW-1185">Reference proteome</keyword>
<gene>
    <name evidence="2" type="ORF">P154DRAFT_477289</name>
</gene>
<organism evidence="2 3">
    <name type="scientific">Amniculicola lignicola CBS 123094</name>
    <dbReference type="NCBI Taxonomy" id="1392246"/>
    <lineage>
        <taxon>Eukaryota</taxon>
        <taxon>Fungi</taxon>
        <taxon>Dikarya</taxon>
        <taxon>Ascomycota</taxon>
        <taxon>Pezizomycotina</taxon>
        <taxon>Dothideomycetes</taxon>
        <taxon>Pleosporomycetidae</taxon>
        <taxon>Pleosporales</taxon>
        <taxon>Amniculicolaceae</taxon>
        <taxon>Amniculicola</taxon>
    </lineage>
</organism>
<dbReference type="InterPro" id="IPR011333">
    <property type="entry name" value="SKP1/BTB/POZ_sf"/>
</dbReference>
<dbReference type="PROSITE" id="PS50097">
    <property type="entry name" value="BTB"/>
    <property type="match status" value="1"/>
</dbReference>
<dbReference type="CDD" id="cd18186">
    <property type="entry name" value="BTB_POZ_ZBTB_KLHL-like"/>
    <property type="match status" value="1"/>
</dbReference>
<dbReference type="Gene3D" id="3.30.710.10">
    <property type="entry name" value="Potassium Channel Kv1.1, Chain A"/>
    <property type="match status" value="1"/>
</dbReference>
<dbReference type="AlphaFoldDB" id="A0A6A5VUZ5"/>
<dbReference type="PANTHER" id="PTHR47843:SF5">
    <property type="entry name" value="BTB_POZ DOMAIN PROTEIN"/>
    <property type="match status" value="1"/>
</dbReference>
<protein>
    <recommendedName>
        <fullName evidence="1">BTB domain-containing protein</fullName>
    </recommendedName>
</protein>
<reference evidence="2" key="1">
    <citation type="journal article" date="2020" name="Stud. Mycol.">
        <title>101 Dothideomycetes genomes: a test case for predicting lifestyles and emergence of pathogens.</title>
        <authorList>
            <person name="Haridas S."/>
            <person name="Albert R."/>
            <person name="Binder M."/>
            <person name="Bloem J."/>
            <person name="Labutti K."/>
            <person name="Salamov A."/>
            <person name="Andreopoulos B."/>
            <person name="Baker S."/>
            <person name="Barry K."/>
            <person name="Bills G."/>
            <person name="Bluhm B."/>
            <person name="Cannon C."/>
            <person name="Castanera R."/>
            <person name="Culley D."/>
            <person name="Daum C."/>
            <person name="Ezra D."/>
            <person name="Gonzalez J."/>
            <person name="Henrissat B."/>
            <person name="Kuo A."/>
            <person name="Liang C."/>
            <person name="Lipzen A."/>
            <person name="Lutzoni F."/>
            <person name="Magnuson J."/>
            <person name="Mondo S."/>
            <person name="Nolan M."/>
            <person name="Ohm R."/>
            <person name="Pangilinan J."/>
            <person name="Park H.-J."/>
            <person name="Ramirez L."/>
            <person name="Alfaro M."/>
            <person name="Sun H."/>
            <person name="Tritt A."/>
            <person name="Yoshinaga Y."/>
            <person name="Zwiers L.-H."/>
            <person name="Turgeon B."/>
            <person name="Goodwin S."/>
            <person name="Spatafora J."/>
            <person name="Crous P."/>
            <person name="Grigoriev I."/>
        </authorList>
    </citation>
    <scope>NUCLEOTIDE SEQUENCE</scope>
    <source>
        <strain evidence="2">CBS 123094</strain>
    </source>
</reference>
<dbReference type="PANTHER" id="PTHR47843">
    <property type="entry name" value="BTB DOMAIN-CONTAINING PROTEIN-RELATED"/>
    <property type="match status" value="1"/>
</dbReference>
<accession>A0A6A5VUZ5</accession>
<dbReference type="Pfam" id="PF00651">
    <property type="entry name" value="BTB"/>
    <property type="match status" value="1"/>
</dbReference>
<sequence>MQMEYPYTPLLCSLPDYLDSARLSDGAIQCGDKEFKIHKLVLCAQSTYFSKAFNGEWKESVDSSIRLEGDDLSVVEAMLQFMYTFDYNASGSAENSPSPMVFNVKMYAVAEKYDIPALKSQSKHKFETTVETCWKMDDFSYAVAQIYNSTPSTDRGLRKVATEAACEHINELLPKQGFRDVLDETVGFASDIAQLLAKNLKGKQKQSEGRKYQCPNCHNQWEAVLPLQSTYYCIRCGSPRSNWSSYIVE</sequence>
<dbReference type="SUPFAM" id="SSF54695">
    <property type="entry name" value="POZ domain"/>
    <property type="match status" value="1"/>
</dbReference>
<dbReference type="OrthoDB" id="6359816at2759"/>